<organism evidence="10">
    <name type="scientific">Medicago truncatula</name>
    <name type="common">Barrel medic</name>
    <name type="synonym">Medicago tribuloides</name>
    <dbReference type="NCBI Taxonomy" id="3880"/>
    <lineage>
        <taxon>Eukaryota</taxon>
        <taxon>Viridiplantae</taxon>
        <taxon>Streptophyta</taxon>
        <taxon>Embryophyta</taxon>
        <taxon>Tracheophyta</taxon>
        <taxon>Spermatophyta</taxon>
        <taxon>Magnoliopsida</taxon>
        <taxon>eudicotyledons</taxon>
        <taxon>Gunneridae</taxon>
        <taxon>Pentapetalae</taxon>
        <taxon>rosids</taxon>
        <taxon>fabids</taxon>
        <taxon>Fabales</taxon>
        <taxon>Fabaceae</taxon>
        <taxon>Papilionoideae</taxon>
        <taxon>50 kb inversion clade</taxon>
        <taxon>NPAAA clade</taxon>
        <taxon>Hologalegina</taxon>
        <taxon>IRL clade</taxon>
        <taxon>Trifolieae</taxon>
        <taxon>Medicago</taxon>
    </lineage>
</organism>
<dbReference type="InterPro" id="IPR011333">
    <property type="entry name" value="SKP1/BTB/POZ_sf"/>
</dbReference>
<evidence type="ECO:0000259" key="8">
    <source>
        <dbReference type="Pfam" id="PF01466"/>
    </source>
</evidence>
<keyword evidence="7" id="KW-0809">Transit peptide</keyword>
<protein>
    <submittedName>
        <fullName evidence="10">Putative S-phase kinase-associated protein</fullName>
    </submittedName>
</protein>
<evidence type="ECO:0000256" key="5">
    <source>
        <dbReference type="ARBA" id="ARBA00022640"/>
    </source>
</evidence>
<feature type="domain" description="Plastid lipid-associated protein/fibrillin conserved" evidence="9">
    <location>
        <begin position="43"/>
        <end position="130"/>
    </location>
</feature>
<dbReference type="SMART" id="SM00512">
    <property type="entry name" value="Skp1"/>
    <property type="match status" value="1"/>
</dbReference>
<dbReference type="SUPFAM" id="SSF81382">
    <property type="entry name" value="Skp1 dimerisation domain-like"/>
    <property type="match status" value="1"/>
</dbReference>
<name>A0A396JTW0_MEDTR</name>
<dbReference type="Proteomes" id="UP000265566">
    <property type="component" value="Chromosome 1"/>
</dbReference>
<accession>A0A396JTW0</accession>
<comment type="caution">
    <text evidence="10">The sequence shown here is derived from an EMBL/GenBank/DDBJ whole genome shotgun (WGS) entry which is preliminary data.</text>
</comment>
<dbReference type="GO" id="GO:0016301">
    <property type="term" value="F:kinase activity"/>
    <property type="evidence" value="ECO:0007669"/>
    <property type="project" value="UniProtKB-KW"/>
</dbReference>
<dbReference type="Gene3D" id="3.30.710.10">
    <property type="entry name" value="Potassium Channel Kv1.1, Chain A"/>
    <property type="match status" value="1"/>
</dbReference>
<dbReference type="PANTHER" id="PTHR11165">
    <property type="entry name" value="SKP1"/>
    <property type="match status" value="1"/>
</dbReference>
<sequence>MILNFILSDYIMVAKNANDDEWGSEPSADVAVAEVIVTDIETEKLKKDLVGLFYGTDHGSKAASETRAEIFELISQLEAKFPTPASTDALSLLDGKWILAYTSYAGLFPLLSSGLLPFLEVEELSQTIDSVLFAGPLTTTSIDYCHYSWFSFLFICFLDTLSSYERNRYIIRIPIEVSKVRQIIPIKDRTHILPNNLSLTEHVDATAASSDEKPSEDDLKNWDAEFVKVDQATLFDLILAANYLDIKGLLDLTCQIVADMIKGKTPEEIRKTFNIKNDFTPKEEEEVRWENQWAFE</sequence>
<reference evidence="10" key="1">
    <citation type="journal article" date="2018" name="Nat. Plants">
        <title>Whole-genome landscape of Medicago truncatula symbiotic genes.</title>
        <authorList>
            <person name="Pecrix Y."/>
            <person name="Gamas P."/>
            <person name="Carrere S."/>
        </authorList>
    </citation>
    <scope>NUCLEOTIDE SEQUENCE</scope>
    <source>
        <tissue evidence="10">Leaves</tissue>
    </source>
</reference>
<keyword evidence="6" id="KW-0833">Ubl conjugation pathway</keyword>
<evidence type="ECO:0000256" key="1">
    <source>
        <dbReference type="ARBA" id="ARBA00004474"/>
    </source>
</evidence>
<dbReference type="AlphaFoldDB" id="A0A396JTW0"/>
<dbReference type="EMBL" id="PSQE01000001">
    <property type="protein sequence ID" value="RHN81760.1"/>
    <property type="molecule type" value="Genomic_DNA"/>
</dbReference>
<dbReference type="UniPathway" id="UPA00143"/>
<keyword evidence="10" id="KW-0808">Transferase</keyword>
<dbReference type="GO" id="GO:0009536">
    <property type="term" value="C:plastid"/>
    <property type="evidence" value="ECO:0007669"/>
    <property type="project" value="UniProtKB-SubCell"/>
</dbReference>
<proteinExistence type="inferred from homology"/>
<dbReference type="InterPro" id="IPR016072">
    <property type="entry name" value="Skp1_comp_dimer"/>
</dbReference>
<dbReference type="Pfam" id="PF04755">
    <property type="entry name" value="PAP_fibrillin"/>
    <property type="match status" value="1"/>
</dbReference>
<dbReference type="InterPro" id="IPR036296">
    <property type="entry name" value="SKP1-like_dim_sf"/>
</dbReference>
<evidence type="ECO:0000256" key="3">
    <source>
        <dbReference type="ARBA" id="ARBA00005845"/>
    </source>
</evidence>
<comment type="similarity">
    <text evidence="4">Belongs to the SKP1 family.</text>
</comment>
<comment type="similarity">
    <text evidence="3">Belongs to the PAP/fibrillin family.</text>
</comment>
<dbReference type="InterPro" id="IPR001232">
    <property type="entry name" value="SKP1-like"/>
</dbReference>
<evidence type="ECO:0000256" key="7">
    <source>
        <dbReference type="ARBA" id="ARBA00022946"/>
    </source>
</evidence>
<dbReference type="Gramene" id="rna5846">
    <property type="protein sequence ID" value="RHN81760.1"/>
    <property type="gene ID" value="gene5846"/>
</dbReference>
<dbReference type="InterPro" id="IPR006843">
    <property type="entry name" value="PAP/fibrillin_dom"/>
</dbReference>
<comment type="subcellular location">
    <subcellularLocation>
        <location evidence="1">Plastid</location>
    </subcellularLocation>
</comment>
<feature type="domain" description="SKP1 component dimerisation" evidence="8">
    <location>
        <begin position="247"/>
        <end position="294"/>
    </location>
</feature>
<evidence type="ECO:0000256" key="4">
    <source>
        <dbReference type="ARBA" id="ARBA00009993"/>
    </source>
</evidence>
<gene>
    <name evidence="10" type="ORF">MtrunA17_Chr1g0202631</name>
</gene>
<dbReference type="GO" id="GO:0016567">
    <property type="term" value="P:protein ubiquitination"/>
    <property type="evidence" value="ECO:0007669"/>
    <property type="project" value="UniProtKB-UniPathway"/>
</dbReference>
<dbReference type="GO" id="GO:0006511">
    <property type="term" value="P:ubiquitin-dependent protein catabolic process"/>
    <property type="evidence" value="ECO:0007669"/>
    <property type="project" value="InterPro"/>
</dbReference>
<comment type="pathway">
    <text evidence="2">Protein modification; protein ubiquitination.</text>
</comment>
<dbReference type="InterPro" id="IPR016897">
    <property type="entry name" value="SKP1"/>
</dbReference>
<evidence type="ECO:0000256" key="2">
    <source>
        <dbReference type="ARBA" id="ARBA00004906"/>
    </source>
</evidence>
<evidence type="ECO:0000313" key="10">
    <source>
        <dbReference type="EMBL" id="RHN81760.1"/>
    </source>
</evidence>
<keyword evidence="5" id="KW-0934">Plastid</keyword>
<evidence type="ECO:0000259" key="9">
    <source>
        <dbReference type="Pfam" id="PF04755"/>
    </source>
</evidence>
<evidence type="ECO:0000256" key="6">
    <source>
        <dbReference type="ARBA" id="ARBA00022786"/>
    </source>
</evidence>
<dbReference type="GO" id="GO:0009867">
    <property type="term" value="P:jasmonic acid mediated signaling pathway"/>
    <property type="evidence" value="ECO:0007669"/>
    <property type="project" value="UniProtKB-ARBA"/>
</dbReference>
<keyword evidence="10" id="KW-0418">Kinase</keyword>
<dbReference type="Pfam" id="PF01466">
    <property type="entry name" value="Skp1"/>
    <property type="match status" value="1"/>
</dbReference>